<protein>
    <submittedName>
        <fullName evidence="2">Uncharacterized protein</fullName>
    </submittedName>
</protein>
<gene>
    <name evidence="2" type="ORF">Glove_180g72</name>
</gene>
<evidence type="ECO:0000256" key="1">
    <source>
        <dbReference type="SAM" id="SignalP"/>
    </source>
</evidence>
<reference evidence="2 3" key="1">
    <citation type="submission" date="2018-08" db="EMBL/GenBank/DDBJ databases">
        <title>Genome and evolution of the arbuscular mycorrhizal fungus Diversispora epigaea (formerly Glomus versiforme) and its bacterial endosymbionts.</title>
        <authorList>
            <person name="Sun X."/>
            <person name="Fei Z."/>
            <person name="Harrison M."/>
        </authorList>
    </citation>
    <scope>NUCLEOTIDE SEQUENCE [LARGE SCALE GENOMIC DNA]</scope>
    <source>
        <strain evidence="2 3">IT104</strain>
    </source>
</reference>
<name>A0A397IN04_9GLOM</name>
<evidence type="ECO:0000313" key="3">
    <source>
        <dbReference type="Proteomes" id="UP000266861"/>
    </source>
</evidence>
<sequence>MAVSILLCLAGSWKCILGAENVEKSIIDLLNDFILLILTNDHAHIERMAQLFKALYLGINRLGNYYKSLQINIHNKMIQDKLLWRAIINDGQNIIKFTNNYKSKNT</sequence>
<comment type="caution">
    <text evidence="2">The sequence shown here is derived from an EMBL/GenBank/DDBJ whole genome shotgun (WGS) entry which is preliminary data.</text>
</comment>
<proteinExistence type="predicted"/>
<feature type="signal peptide" evidence="1">
    <location>
        <begin position="1"/>
        <end position="18"/>
    </location>
</feature>
<keyword evidence="3" id="KW-1185">Reference proteome</keyword>
<dbReference type="EMBL" id="PQFF01000170">
    <property type="protein sequence ID" value="RHZ77389.1"/>
    <property type="molecule type" value="Genomic_DNA"/>
</dbReference>
<keyword evidence="1" id="KW-0732">Signal</keyword>
<organism evidence="2 3">
    <name type="scientific">Diversispora epigaea</name>
    <dbReference type="NCBI Taxonomy" id="1348612"/>
    <lineage>
        <taxon>Eukaryota</taxon>
        <taxon>Fungi</taxon>
        <taxon>Fungi incertae sedis</taxon>
        <taxon>Mucoromycota</taxon>
        <taxon>Glomeromycotina</taxon>
        <taxon>Glomeromycetes</taxon>
        <taxon>Diversisporales</taxon>
        <taxon>Diversisporaceae</taxon>
        <taxon>Diversispora</taxon>
    </lineage>
</organism>
<dbReference type="STRING" id="1348612.A0A397IN04"/>
<accession>A0A397IN04</accession>
<dbReference type="Proteomes" id="UP000266861">
    <property type="component" value="Unassembled WGS sequence"/>
</dbReference>
<feature type="chain" id="PRO_5017186165" evidence="1">
    <location>
        <begin position="19"/>
        <end position="106"/>
    </location>
</feature>
<evidence type="ECO:0000313" key="2">
    <source>
        <dbReference type="EMBL" id="RHZ77389.1"/>
    </source>
</evidence>
<dbReference type="AlphaFoldDB" id="A0A397IN04"/>
<dbReference type="OrthoDB" id="2433042at2759"/>